<dbReference type="Gene3D" id="1.10.287.130">
    <property type="match status" value="1"/>
</dbReference>
<dbReference type="RefSeq" id="WP_045684187.1">
    <property type="nucleotide sequence ID" value="NZ_CP010803.1"/>
</dbReference>
<accession>A0A0D5LU98</accession>
<proteinExistence type="predicted"/>
<dbReference type="Proteomes" id="UP000032611">
    <property type="component" value="Chromosome"/>
</dbReference>
<dbReference type="AlphaFoldDB" id="A0A0D5LU98"/>
<sequence length="214" mass="22704">MVKNPNLTLSGGELAALLASRICHDVVNPIGAAGNGVELLDEGGMDEEAVNLIRQSTHSAATHLKFARLAFGASGTLNSPLDTGEAETAVRDLVALGKRTTLNWVGPRVNAPKDRVKLLLNLFLIAQTTIPRGGTIDVGLESAGDIFAFIIRARGGYVQMPADFARIYGGVMEDPITSHNVQPYYTALLAEESGMSVQFVVNEGEVVFEAKPAT</sequence>
<dbReference type="HOGENOM" id="CLU_086320_0_0_5"/>
<gene>
    <name evidence="2" type="ORF">TM49_21320</name>
</gene>
<dbReference type="Pfam" id="PF10090">
    <property type="entry name" value="HPTransfase"/>
    <property type="match status" value="1"/>
</dbReference>
<keyword evidence="3" id="KW-1185">Reference proteome</keyword>
<protein>
    <submittedName>
        <fullName evidence="2">Histidine phosphotransferase</fullName>
    </submittedName>
</protein>
<dbReference type="PATRIC" id="fig|1486262.3.peg.4406"/>
<dbReference type="OrthoDB" id="9803702at2"/>
<feature type="domain" description="Histidine phosphotransferase ChpT C-terminal" evidence="1">
    <location>
        <begin position="83"/>
        <end position="203"/>
    </location>
</feature>
<evidence type="ECO:0000313" key="2">
    <source>
        <dbReference type="EMBL" id="AJY47636.1"/>
    </source>
</evidence>
<dbReference type="Gene3D" id="3.30.565.10">
    <property type="entry name" value="Histidine kinase-like ATPase, C-terminal domain"/>
    <property type="match status" value="1"/>
</dbReference>
<dbReference type="EMBL" id="CP010803">
    <property type="protein sequence ID" value="AJY47636.1"/>
    <property type="molecule type" value="Genomic_DNA"/>
</dbReference>
<evidence type="ECO:0000313" key="3">
    <source>
        <dbReference type="Proteomes" id="UP000032611"/>
    </source>
</evidence>
<dbReference type="STRING" id="1486262.TM49_21320"/>
<dbReference type="KEGG" id="mey:TM49_21320"/>
<reference evidence="2 3" key="1">
    <citation type="journal article" date="2015" name="Genome Announc.">
        <title>Complete genome sequence of Martelella endophytica YC6887, which has antifungal activity associated with a halophyte.</title>
        <authorList>
            <person name="Khan A."/>
            <person name="Khan H."/>
            <person name="Chung E.J."/>
            <person name="Hossain M.T."/>
            <person name="Chung Y.R."/>
        </authorList>
    </citation>
    <scope>NUCLEOTIDE SEQUENCE [LARGE SCALE GENOMIC DNA]</scope>
    <source>
        <strain evidence="2">YC6887</strain>
    </source>
</reference>
<keyword evidence="2" id="KW-0808">Transferase</keyword>
<organism evidence="2 3">
    <name type="scientific">Martelella endophytica</name>
    <dbReference type="NCBI Taxonomy" id="1486262"/>
    <lineage>
        <taxon>Bacteria</taxon>
        <taxon>Pseudomonadati</taxon>
        <taxon>Pseudomonadota</taxon>
        <taxon>Alphaproteobacteria</taxon>
        <taxon>Hyphomicrobiales</taxon>
        <taxon>Aurantimonadaceae</taxon>
        <taxon>Martelella</taxon>
    </lineage>
</organism>
<dbReference type="InterPro" id="IPR036890">
    <property type="entry name" value="HATPase_C_sf"/>
</dbReference>
<evidence type="ECO:0000259" key="1">
    <source>
        <dbReference type="Pfam" id="PF10090"/>
    </source>
</evidence>
<dbReference type="InterPro" id="IPR018762">
    <property type="entry name" value="ChpT_C"/>
</dbReference>
<dbReference type="GO" id="GO:0016740">
    <property type="term" value="F:transferase activity"/>
    <property type="evidence" value="ECO:0007669"/>
    <property type="project" value="UniProtKB-KW"/>
</dbReference>
<name>A0A0D5LU98_MAREN</name>